<protein>
    <recommendedName>
        <fullName evidence="3">Serine/threonine protein kinase</fullName>
    </recommendedName>
</protein>
<reference evidence="1 2" key="1">
    <citation type="submission" date="2018-09" db="EMBL/GenBank/DDBJ databases">
        <title>Genome comparison of Alicycliphilus sp. BQ1, a polyurethanolytic bacterium, with its closest phylogenetic relatives Alicycliphilus denitrificans BC and K601, unable to attack polyurethane.</title>
        <authorList>
            <person name="Loza-Tavera H."/>
            <person name="Lozano L."/>
            <person name="Cevallos M."/>
            <person name="Maya-Lucas O."/>
            <person name="Garcia-Mena J."/>
            <person name="Hernandez J."/>
        </authorList>
    </citation>
    <scope>NUCLEOTIDE SEQUENCE [LARGE SCALE GENOMIC DNA]</scope>
    <source>
        <strain evidence="1 2">BQ1</strain>
    </source>
</reference>
<name>A0A3R7HW54_9BURK</name>
<dbReference type="EMBL" id="NKDB02000002">
    <property type="protein sequence ID" value="RKJ97202.1"/>
    <property type="molecule type" value="Genomic_DNA"/>
</dbReference>
<dbReference type="InterPro" id="IPR011009">
    <property type="entry name" value="Kinase-like_dom_sf"/>
</dbReference>
<dbReference type="SUPFAM" id="SSF56112">
    <property type="entry name" value="Protein kinase-like (PK-like)"/>
    <property type="match status" value="1"/>
</dbReference>
<dbReference type="RefSeq" id="WP_094438710.1">
    <property type="nucleotide sequence ID" value="NZ_NKDB02000002.1"/>
</dbReference>
<organism evidence="1 2">
    <name type="scientific">Alicycliphilus denitrificans</name>
    <dbReference type="NCBI Taxonomy" id="179636"/>
    <lineage>
        <taxon>Bacteria</taxon>
        <taxon>Pseudomonadati</taxon>
        <taxon>Pseudomonadota</taxon>
        <taxon>Betaproteobacteria</taxon>
        <taxon>Burkholderiales</taxon>
        <taxon>Comamonadaceae</taxon>
        <taxon>Alicycliphilus</taxon>
    </lineage>
</organism>
<comment type="caution">
    <text evidence="1">The sequence shown here is derived from an EMBL/GenBank/DDBJ whole genome shotgun (WGS) entry which is preliminary data.</text>
</comment>
<proteinExistence type="predicted"/>
<dbReference type="Proteomes" id="UP000216225">
    <property type="component" value="Unassembled WGS sequence"/>
</dbReference>
<sequence length="266" mass="29122">MPSPDDYASFLAHQLPQQPRAIARYQLGGEQVWLKRAGPDNGMWRYRLLGLVAALLRLPVLRPVPNHGGRAAIATEVRRLRQLADQGLRVPRVLAAQADGFLMEHLAPPGQDAPSLADEMLAAVPHGPQPLLALWRLGLATLDAVHGRGLCLSQAFARNMVRCADGVVACIDFEDDPAAALPLDLCQLRDALCYVHSSAGYLALAGALPEARALWRQWCASPMRAGAFQAELALTVRRLAWLRHLPQGDRWGRDVGRLRTAHDLLC</sequence>
<evidence type="ECO:0008006" key="3">
    <source>
        <dbReference type="Google" id="ProtNLM"/>
    </source>
</evidence>
<gene>
    <name evidence="1" type="ORF">CE154_014565</name>
</gene>
<accession>A0A3R7HW54</accession>
<dbReference type="AlphaFoldDB" id="A0A3R7HW54"/>
<evidence type="ECO:0000313" key="1">
    <source>
        <dbReference type="EMBL" id="RKJ97202.1"/>
    </source>
</evidence>
<evidence type="ECO:0000313" key="2">
    <source>
        <dbReference type="Proteomes" id="UP000216225"/>
    </source>
</evidence>